<evidence type="ECO:0000313" key="3">
    <source>
        <dbReference type="EMBL" id="PNG94439.1"/>
    </source>
</evidence>
<dbReference type="CDD" id="cd00130">
    <property type="entry name" value="PAS"/>
    <property type="match status" value="1"/>
</dbReference>
<protein>
    <recommendedName>
        <fullName evidence="2">PPM-type phosphatase domain-containing protein</fullName>
    </recommendedName>
</protein>
<dbReference type="InterPro" id="IPR035965">
    <property type="entry name" value="PAS-like_dom_sf"/>
</dbReference>
<keyword evidence="1" id="KW-0378">Hydrolase</keyword>
<dbReference type="AlphaFoldDB" id="A0A2J7Z2M9"/>
<evidence type="ECO:0000256" key="1">
    <source>
        <dbReference type="ARBA" id="ARBA00022801"/>
    </source>
</evidence>
<dbReference type="Gene3D" id="3.60.40.10">
    <property type="entry name" value="PPM-type phosphatase domain"/>
    <property type="match status" value="1"/>
</dbReference>
<dbReference type="Pfam" id="PF01590">
    <property type="entry name" value="GAF"/>
    <property type="match status" value="1"/>
</dbReference>
<dbReference type="InterPro" id="IPR001932">
    <property type="entry name" value="PPM-type_phosphatase-like_dom"/>
</dbReference>
<dbReference type="SMART" id="SM00331">
    <property type="entry name" value="PP2C_SIG"/>
    <property type="match status" value="1"/>
</dbReference>
<dbReference type="SUPFAM" id="SSF81606">
    <property type="entry name" value="PP2C-like"/>
    <property type="match status" value="1"/>
</dbReference>
<organism evidence="3 4">
    <name type="scientific">Streptomyces malaysiensis</name>
    <dbReference type="NCBI Taxonomy" id="92644"/>
    <lineage>
        <taxon>Bacteria</taxon>
        <taxon>Bacillati</taxon>
        <taxon>Actinomycetota</taxon>
        <taxon>Actinomycetes</taxon>
        <taxon>Kitasatosporales</taxon>
        <taxon>Streptomycetaceae</taxon>
        <taxon>Streptomyces</taxon>
        <taxon>Streptomyces violaceusniger group</taxon>
    </lineage>
</organism>
<dbReference type="InterPro" id="IPR003594">
    <property type="entry name" value="HATPase_dom"/>
</dbReference>
<accession>A0A2J7Z2M9</accession>
<dbReference type="Proteomes" id="UP000236520">
    <property type="component" value="Unassembled WGS sequence"/>
</dbReference>
<dbReference type="SUPFAM" id="SSF55781">
    <property type="entry name" value="GAF domain-like"/>
    <property type="match status" value="1"/>
</dbReference>
<dbReference type="InterPro" id="IPR052016">
    <property type="entry name" value="Bact_Sigma-Reg"/>
</dbReference>
<dbReference type="InterPro" id="IPR000014">
    <property type="entry name" value="PAS"/>
</dbReference>
<evidence type="ECO:0000259" key="2">
    <source>
        <dbReference type="SMART" id="SM00331"/>
    </source>
</evidence>
<dbReference type="RefSeq" id="WP_432445186.1">
    <property type="nucleotide sequence ID" value="NZ_LJIW01000001.1"/>
</dbReference>
<gene>
    <name evidence="3" type="ORF">SMF913_10464</name>
</gene>
<dbReference type="GO" id="GO:0016791">
    <property type="term" value="F:phosphatase activity"/>
    <property type="evidence" value="ECO:0007669"/>
    <property type="project" value="TreeGrafter"/>
</dbReference>
<dbReference type="PANTHER" id="PTHR43156:SF2">
    <property type="entry name" value="STAGE II SPORULATION PROTEIN E"/>
    <property type="match status" value="1"/>
</dbReference>
<dbReference type="InterPro" id="IPR036890">
    <property type="entry name" value="HATPase_C_sf"/>
</dbReference>
<dbReference type="Gene3D" id="3.30.450.40">
    <property type="match status" value="1"/>
</dbReference>
<dbReference type="FunFam" id="3.60.40.10:FF:000031">
    <property type="entry name" value="PAS sensor protein"/>
    <property type="match status" value="1"/>
</dbReference>
<dbReference type="PANTHER" id="PTHR43156">
    <property type="entry name" value="STAGE II SPORULATION PROTEIN E-RELATED"/>
    <property type="match status" value="1"/>
</dbReference>
<reference evidence="3 4" key="1">
    <citation type="submission" date="2015-09" db="EMBL/GenBank/DDBJ databases">
        <title>Genome sequence, genome mining and natural product profiling of a biocontrol bacterium Streptomyces malaysiensis F913.</title>
        <authorList>
            <person name="Xu Y."/>
            <person name="Wei J."/>
            <person name="Xie J."/>
            <person name="Li T."/>
            <person name="Zhou Z."/>
        </authorList>
    </citation>
    <scope>NUCLEOTIDE SEQUENCE [LARGE SCALE GENOMIC DNA]</scope>
    <source>
        <strain evidence="3 4">F913</strain>
    </source>
</reference>
<dbReference type="InterPro" id="IPR036457">
    <property type="entry name" value="PPM-type-like_dom_sf"/>
</dbReference>
<dbReference type="Pfam" id="PF08448">
    <property type="entry name" value="PAS_4"/>
    <property type="match status" value="1"/>
</dbReference>
<feature type="domain" description="PPM-type phosphatase" evidence="2">
    <location>
        <begin position="343"/>
        <end position="563"/>
    </location>
</feature>
<name>A0A2J7Z2M9_STRMQ</name>
<dbReference type="EMBL" id="LJIW01000001">
    <property type="protein sequence ID" value="PNG94439.1"/>
    <property type="molecule type" value="Genomic_DNA"/>
</dbReference>
<dbReference type="Gene3D" id="3.30.450.20">
    <property type="entry name" value="PAS domain"/>
    <property type="match status" value="1"/>
</dbReference>
<keyword evidence="4" id="KW-1185">Reference proteome</keyword>
<evidence type="ECO:0000313" key="4">
    <source>
        <dbReference type="Proteomes" id="UP000236520"/>
    </source>
</evidence>
<dbReference type="InterPro" id="IPR029016">
    <property type="entry name" value="GAF-like_dom_sf"/>
</dbReference>
<proteinExistence type="predicted"/>
<dbReference type="InterPro" id="IPR013656">
    <property type="entry name" value="PAS_4"/>
</dbReference>
<dbReference type="SUPFAM" id="SSF55785">
    <property type="entry name" value="PYP-like sensor domain (PAS domain)"/>
    <property type="match status" value="1"/>
</dbReference>
<dbReference type="InterPro" id="IPR003018">
    <property type="entry name" value="GAF"/>
</dbReference>
<dbReference type="Pfam" id="PF07228">
    <property type="entry name" value="SpoIIE"/>
    <property type="match status" value="1"/>
</dbReference>
<dbReference type="FunFam" id="3.30.450.40:FF:000035">
    <property type="entry name" value="PAS sensor protein"/>
    <property type="match status" value="1"/>
</dbReference>
<dbReference type="Gene3D" id="3.30.565.10">
    <property type="entry name" value="Histidine kinase-like ATPase, C-terminal domain"/>
    <property type="match status" value="1"/>
</dbReference>
<comment type="caution">
    <text evidence="3">The sequence shown here is derived from an EMBL/GenBank/DDBJ whole genome shotgun (WGS) entry which is preliminary data.</text>
</comment>
<dbReference type="FunFam" id="3.30.565.10:FF:000028">
    <property type="entry name" value="PAS sensor protein"/>
    <property type="match status" value="1"/>
</dbReference>
<dbReference type="Pfam" id="PF13581">
    <property type="entry name" value="HATPase_c_2"/>
    <property type="match status" value="1"/>
</dbReference>
<dbReference type="CDD" id="cd16936">
    <property type="entry name" value="HATPase_RsbW-like"/>
    <property type="match status" value="1"/>
</dbReference>
<sequence>MSSHSDGESIKRWAFEQHPVATTIYDRDGRLLFMNTSMRQATRLSEEATRGQLLTEIVQGGEYAEIVQGAEYEELQQRIFRVLETGHVESYEFFVRLASETKAHAWIVDVVPLKDEAGRIHGASVSAYDYSEQYESRERLALLSEARSHIGASLDVADTAREFTEVTVDRFADVVSVDLLGPVFQGDLPGSDPAEPVPLRRAAYRSAYSGSRGARATGELGRRPTPRLITRCLATGQAELHQVTDPDVLRWLIRDPDQEARALACAVHSMIVVPVRALGATLGVVVFLRCGSREPFARGDLAVTEDLVTRAAVCLDNARRYLRERTTSETLQRSLLPRKLPDQAALEIASRYLPAEAQAGVGGDWFDVIPLSGARVALVVGDVVGHGLQASVTMARLRTAVRSLADLDLPPDELLTHLDDIVIRLSDDVEADAAGDVGATCLYAVYDPVSRRCTLARAGHPLPTLRTPDGSTTILNLPAGPPLGLGGLPFEAVEVDLPEGSLLALYTDGLIESRGRDIDEGFDALRQALNRPTPSLEAACDAVLEALPPTCPDDDVALLLARTRALSTDQVATWDLPRDPATVATTRQSVSEKLTDWGLEELSFVTVLVVSELVTNAIRYGQSPIQLRLILPQPVAGQEGTPTRPLICEVSDASSTSPHLRRARVFDEGGRGLLLVAQLTQRWGTRHARAGKTIWAEQVLPAS</sequence>